<comment type="caution">
    <text evidence="1">The sequence shown here is derived from an EMBL/GenBank/DDBJ whole genome shotgun (WGS) entry which is preliminary data.</text>
</comment>
<accession>A0ABT9YPS3</accession>
<organism evidence="1 2">
    <name type="scientific">Streptococcus moroccensis</name>
    <dbReference type="NCBI Taxonomy" id="1451356"/>
    <lineage>
        <taxon>Bacteria</taxon>
        <taxon>Bacillati</taxon>
        <taxon>Bacillota</taxon>
        <taxon>Bacilli</taxon>
        <taxon>Lactobacillales</taxon>
        <taxon>Streptococcaceae</taxon>
        <taxon>Streptococcus</taxon>
    </lineage>
</organism>
<protein>
    <submittedName>
        <fullName evidence="1">Uncharacterized protein</fullName>
    </submittedName>
</protein>
<sequence length="50" mass="5923">MRPNHYPYRPSPFELVDEVKIYNGSNLYLHAKKYRNKITGDIKLVPVYAL</sequence>
<proteinExistence type="predicted"/>
<reference evidence="1 2" key="1">
    <citation type="submission" date="2023-07" db="EMBL/GenBank/DDBJ databases">
        <title>Genomic Encyclopedia of Type Strains, Phase IV (KMG-IV): sequencing the most valuable type-strain genomes for metagenomic binning, comparative biology and taxonomic classification.</title>
        <authorList>
            <person name="Goeker M."/>
        </authorList>
    </citation>
    <scope>NUCLEOTIDE SEQUENCE [LARGE SCALE GENOMIC DNA]</scope>
    <source>
        <strain evidence="1 2">DSM 105143</strain>
    </source>
</reference>
<gene>
    <name evidence="1" type="ORF">J2S23_000532</name>
</gene>
<evidence type="ECO:0000313" key="2">
    <source>
        <dbReference type="Proteomes" id="UP001223079"/>
    </source>
</evidence>
<dbReference type="EMBL" id="JAUSTM010000004">
    <property type="protein sequence ID" value="MDQ0221995.1"/>
    <property type="molecule type" value="Genomic_DNA"/>
</dbReference>
<dbReference type="Proteomes" id="UP001223079">
    <property type="component" value="Unassembled WGS sequence"/>
</dbReference>
<name>A0ABT9YPS3_9STRE</name>
<evidence type="ECO:0000313" key="1">
    <source>
        <dbReference type="EMBL" id="MDQ0221995.1"/>
    </source>
</evidence>
<keyword evidence="2" id="KW-1185">Reference proteome</keyword>